<name>A0A1U9V0J3_CUPNE</name>
<evidence type="ECO:0000313" key="5">
    <source>
        <dbReference type="Proteomes" id="UP000189627"/>
    </source>
</evidence>
<dbReference type="InterPro" id="IPR003140">
    <property type="entry name" value="PLipase/COase/thioEstase"/>
</dbReference>
<proteinExistence type="inferred from homology"/>
<comment type="similarity">
    <text evidence="1">Belongs to the AB hydrolase superfamily. AB hydrolase 2 family.</text>
</comment>
<dbReference type="Gene3D" id="3.40.50.1820">
    <property type="entry name" value="alpha/beta hydrolase"/>
    <property type="match status" value="1"/>
</dbReference>
<dbReference type="KEGG" id="cuh:BJN34_30320"/>
<dbReference type="OrthoDB" id="9801763at2"/>
<dbReference type="PANTHER" id="PTHR10655:SF17">
    <property type="entry name" value="LYSOPHOSPHOLIPASE-LIKE PROTEIN 1"/>
    <property type="match status" value="1"/>
</dbReference>
<evidence type="ECO:0000313" key="4">
    <source>
        <dbReference type="EMBL" id="AQV98167.1"/>
    </source>
</evidence>
<dbReference type="InterPro" id="IPR029058">
    <property type="entry name" value="AB_hydrolase_fold"/>
</dbReference>
<dbReference type="PANTHER" id="PTHR10655">
    <property type="entry name" value="LYSOPHOSPHOLIPASE-RELATED"/>
    <property type="match status" value="1"/>
</dbReference>
<feature type="domain" description="Phospholipase/carboxylesterase/thioesterase" evidence="3">
    <location>
        <begin position="21"/>
        <end position="212"/>
    </location>
</feature>
<evidence type="ECO:0000256" key="1">
    <source>
        <dbReference type="ARBA" id="ARBA00006499"/>
    </source>
</evidence>
<dbReference type="InterPro" id="IPR050565">
    <property type="entry name" value="LYPA1-2/EST-like"/>
</dbReference>
<evidence type="ECO:0000259" key="3">
    <source>
        <dbReference type="Pfam" id="PF02230"/>
    </source>
</evidence>
<keyword evidence="2" id="KW-0378">Hydrolase</keyword>
<dbReference type="Proteomes" id="UP000189627">
    <property type="component" value="Chromosome 2"/>
</dbReference>
<dbReference type="EMBL" id="CP017758">
    <property type="protein sequence ID" value="AQV98167.1"/>
    <property type="molecule type" value="Genomic_DNA"/>
</dbReference>
<dbReference type="SUPFAM" id="SSF53474">
    <property type="entry name" value="alpha/beta-Hydrolases"/>
    <property type="match status" value="1"/>
</dbReference>
<dbReference type="AlphaFoldDB" id="A0A1U9V0J3"/>
<dbReference type="RefSeq" id="WP_078200459.1">
    <property type="nucleotide sequence ID" value="NZ_CP017758.1"/>
</dbReference>
<dbReference type="GO" id="GO:0016787">
    <property type="term" value="F:hydrolase activity"/>
    <property type="evidence" value="ECO:0007669"/>
    <property type="project" value="UniProtKB-KW"/>
</dbReference>
<evidence type="ECO:0000256" key="2">
    <source>
        <dbReference type="ARBA" id="ARBA00022801"/>
    </source>
</evidence>
<organism evidence="4 5">
    <name type="scientific">Cupriavidus necator</name>
    <name type="common">Alcaligenes eutrophus</name>
    <name type="synonym">Ralstonia eutropha</name>
    <dbReference type="NCBI Taxonomy" id="106590"/>
    <lineage>
        <taxon>Bacteria</taxon>
        <taxon>Pseudomonadati</taxon>
        <taxon>Pseudomonadota</taxon>
        <taxon>Betaproteobacteria</taxon>
        <taxon>Burkholderiales</taxon>
        <taxon>Burkholderiaceae</taxon>
        <taxon>Cupriavidus</taxon>
    </lineage>
</organism>
<accession>A0A1U9V0J3</accession>
<protein>
    <submittedName>
        <fullName evidence="4">Phospholipase</fullName>
    </submittedName>
</protein>
<reference evidence="5" key="1">
    <citation type="submission" date="2017-02" db="EMBL/GenBank/DDBJ databases">
        <title>Complete genome sequence of Cupriavidus necator strain NH9, a 3-chlorobenzoate degrader.</title>
        <authorList>
            <person name="Moriuchi R."/>
            <person name="Dohra H."/>
            <person name="Ogawa N."/>
        </authorList>
    </citation>
    <scope>NUCLEOTIDE SEQUENCE [LARGE SCALE GENOMIC DNA]</scope>
    <source>
        <strain evidence="5">NH9</strain>
    </source>
</reference>
<sequence>MPDTNPHLQMPLSVFDAAAGNAKLAAILVHGRGQSPKLMHDMLVSRIGRSDIAWFAPLAADNCWYPERFIAPLEANEPRLSQALERIEALSQALRAMGFPFESQVLVGFSQGACLCSEFLWRQQRKYAALIAFTGGLIGPPGMPRDSSHRRLEGVPVLLSTWDDDPHVPADSVRESAALFGAAGAEVTIKVESGLEHGIRDAEIAYANTILARCTPGTC</sequence>
<dbReference type="Pfam" id="PF02230">
    <property type="entry name" value="Abhydrolase_2"/>
    <property type="match status" value="1"/>
</dbReference>
<gene>
    <name evidence="4" type="ORF">BJN34_30320</name>
</gene>